<reference evidence="3" key="1">
    <citation type="submission" date="2016-09" db="EMBL/GenBank/DDBJ databases">
        <title>Whole genome sequence analysis of Salmonella Typhi isolated in Thailand before and after the introduction of a national immunization program.</title>
        <authorList>
            <person name="Dyson Z.A."/>
            <person name="Thanh D.P."/>
            <person name="Bodhidatta L."/>
            <person name="Mason C.J."/>
            <person name="Rabaa M.A."/>
            <person name="Vinh P.V."/>
            <person name="Thanh T.H."/>
            <person name="Thwaites G.E."/>
            <person name="Baker S."/>
            <person name="Holt K.E."/>
        </authorList>
    </citation>
    <scope>NUCLEOTIDE SEQUENCE</scope>
    <source>
        <strain evidence="3">Salmonella Typhi Ty031 plasmid pTy031_01</strain>
        <plasmid evidence="3">pTy031_01</plasmid>
    </source>
</reference>
<keyword evidence="3" id="KW-0614">Plasmid</keyword>
<dbReference type="AlphaFoldDB" id="A0A1L4BLU0"/>
<organism evidence="3">
    <name type="scientific">Salmonella typhi</name>
    <dbReference type="NCBI Taxonomy" id="90370"/>
    <lineage>
        <taxon>Bacteria</taxon>
        <taxon>Pseudomonadati</taxon>
        <taxon>Pseudomonadota</taxon>
        <taxon>Gammaproteobacteria</taxon>
        <taxon>Enterobacterales</taxon>
        <taxon>Enterobacteriaceae</taxon>
        <taxon>Salmonella</taxon>
    </lineage>
</organism>
<keyword evidence="1" id="KW-0175">Coiled coil</keyword>
<dbReference type="RefSeq" id="WP_050189074.1">
    <property type="nucleotide sequence ID" value="NZ_KX833210.1"/>
</dbReference>
<protein>
    <recommendedName>
        <fullName evidence="2">Helicase HerA central domain-containing protein</fullName>
    </recommendedName>
</protein>
<sequence>MLDKEPLLSFRKAHLNDEIQIDFKTATTNIAVFGGTGTGKTTGVCFPAVYNLIKNHCSGLILDVKGDYTKLARQINEEMKNDKIYILGVKEDCSRFNLISGIEPEKLKAFLNYGVSSVRGTLDKYWGSNGIEDTVLVYELVKEFDINPTLADLYYLITNPDDLQAMKNNCSEQMSEKIKRRIASDGFSIFNNKKDTDEATKREQRSWQFSALNSVLRPFYEDPYLNHHFCNNDHTVSYADIIYKERKSLVLEVPFSKYAVSSLFILKVVKATFIDSIKQQDINQLTARGYGEDKFTFMLVDEYQQFLTDDTDPSVDDNNWFDISRGYGHINIISSQSVDSLDAKAGQAYTNQLIGNCMNIVHLATHAVRSLENIATLAGSPERAIQAQDTLSGQSEDIAFVYINKSQQSRTGARVLVHTGKSQHSFMNRFIYAPKPQLQELPLPGTGYVVPEKLSALSVLLEALKEDKKEEKTETHLLEELINMNDEQNKWIYNLCPTYTVQKRLCVITTKSFSDGFNDFNVVLNNLNIGFEEVVVHPIIYNNKIDLDLLKEILIEDKESLYVIVRGGGDLEHFILNDFKVQALISECMYNIRYSESELLIAVGHASDKFEDFFEMVPDAYEALTPTDLAYKIKGDIILNIRKRKCGIMTNSCISYNAKI</sequence>
<evidence type="ECO:0000313" key="3">
    <source>
        <dbReference type="EMBL" id="API82914.1"/>
    </source>
</evidence>
<feature type="domain" description="Helicase HerA central" evidence="2">
    <location>
        <begin position="19"/>
        <end position="255"/>
    </location>
</feature>
<dbReference type="InterPro" id="IPR027417">
    <property type="entry name" value="P-loop_NTPase"/>
</dbReference>
<proteinExistence type="predicted"/>
<name>A0A1L4BLU0_SALTI</name>
<dbReference type="SUPFAM" id="SSF52540">
    <property type="entry name" value="P-loop containing nucleoside triphosphate hydrolases"/>
    <property type="match status" value="1"/>
</dbReference>
<dbReference type="Gene3D" id="3.40.50.300">
    <property type="entry name" value="P-loop containing nucleotide triphosphate hydrolases"/>
    <property type="match status" value="2"/>
</dbReference>
<dbReference type="EMBL" id="KX833210">
    <property type="protein sequence ID" value="API82914.1"/>
    <property type="molecule type" value="Genomic_DNA"/>
</dbReference>
<evidence type="ECO:0000259" key="2">
    <source>
        <dbReference type="Pfam" id="PF01935"/>
    </source>
</evidence>
<accession>A0A1L4BLU0</accession>
<dbReference type="InterPro" id="IPR002789">
    <property type="entry name" value="HerA_central"/>
</dbReference>
<evidence type="ECO:0000256" key="1">
    <source>
        <dbReference type="SAM" id="Coils"/>
    </source>
</evidence>
<geneLocation type="plasmid" evidence="3">
    <name>pTy031_01</name>
</geneLocation>
<dbReference type="Pfam" id="PF01935">
    <property type="entry name" value="DUF87"/>
    <property type="match status" value="1"/>
</dbReference>
<feature type="coiled-coil region" evidence="1">
    <location>
        <begin position="454"/>
        <end position="481"/>
    </location>
</feature>